<dbReference type="InterPro" id="IPR013783">
    <property type="entry name" value="Ig-like_fold"/>
</dbReference>
<dbReference type="InterPro" id="IPR000315">
    <property type="entry name" value="Znf_B-box"/>
</dbReference>
<dbReference type="InterPro" id="IPR003877">
    <property type="entry name" value="SPRY_dom"/>
</dbReference>
<dbReference type="EnsemblMetazoa" id="G13255.3">
    <property type="protein sequence ID" value="G13255.3:cds"/>
    <property type="gene ID" value="G13255"/>
</dbReference>
<dbReference type="Gene3D" id="4.10.830.40">
    <property type="match status" value="1"/>
</dbReference>
<dbReference type="InterPro" id="IPR013083">
    <property type="entry name" value="Znf_RING/FYVE/PHD"/>
</dbReference>
<dbReference type="InterPro" id="IPR003649">
    <property type="entry name" value="Bbox_C"/>
</dbReference>
<evidence type="ECO:0000256" key="2">
    <source>
        <dbReference type="ARBA" id="ARBA00022490"/>
    </source>
</evidence>
<dbReference type="InterPro" id="IPR050617">
    <property type="entry name" value="E3_ligase_FN3/SPRY"/>
</dbReference>
<proteinExistence type="predicted"/>
<comment type="subcellular location">
    <subcellularLocation>
        <location evidence="1">Cytoplasm</location>
        <location evidence="1">Cytoskeleton</location>
    </subcellularLocation>
</comment>
<keyword evidence="14" id="KW-1185">Reference proteome</keyword>
<dbReference type="CDD" id="cd00063">
    <property type="entry name" value="FN3"/>
    <property type="match status" value="1"/>
</dbReference>
<dbReference type="InterPro" id="IPR017903">
    <property type="entry name" value="COS_domain"/>
</dbReference>
<evidence type="ECO:0000256" key="8">
    <source>
        <dbReference type="PROSITE-ProRule" id="PRU00024"/>
    </source>
</evidence>
<evidence type="ECO:0000256" key="7">
    <source>
        <dbReference type="ARBA" id="ARBA00023212"/>
    </source>
</evidence>
<dbReference type="InterPro" id="IPR003961">
    <property type="entry name" value="FN3_dom"/>
</dbReference>
<dbReference type="FunFam" id="2.60.40.10:FF:000178">
    <property type="entry name" value="E3 ubiquitin-protein ligase TRIM9 isoform X1"/>
    <property type="match status" value="1"/>
</dbReference>
<evidence type="ECO:0000256" key="4">
    <source>
        <dbReference type="ARBA" id="ARBA00022771"/>
    </source>
</evidence>
<dbReference type="PANTHER" id="PTHR24099">
    <property type="entry name" value="E3 UBIQUITIN-PROTEIN LIGASE TRIM36-RELATED"/>
    <property type="match status" value="1"/>
</dbReference>
<dbReference type="InterPro" id="IPR001841">
    <property type="entry name" value="Znf_RING"/>
</dbReference>
<dbReference type="InterPro" id="IPR013320">
    <property type="entry name" value="ConA-like_dom_sf"/>
</dbReference>
<dbReference type="FunFam" id="2.60.120.920:FF:000009">
    <property type="entry name" value="E3 ubiquitin-protein ligase TRIM9 isoform X1"/>
    <property type="match status" value="1"/>
</dbReference>
<evidence type="ECO:0000313" key="14">
    <source>
        <dbReference type="Proteomes" id="UP000005408"/>
    </source>
</evidence>
<dbReference type="InterPro" id="IPR001870">
    <property type="entry name" value="B30.2/SPRY"/>
</dbReference>
<evidence type="ECO:0000256" key="3">
    <source>
        <dbReference type="ARBA" id="ARBA00022723"/>
    </source>
</evidence>
<evidence type="ECO:0000259" key="10">
    <source>
        <dbReference type="PROSITE" id="PS50188"/>
    </source>
</evidence>
<feature type="domain" description="Fibronectin type-III" evidence="11">
    <location>
        <begin position="451"/>
        <end position="561"/>
    </location>
</feature>
<dbReference type="SUPFAM" id="SSF57845">
    <property type="entry name" value="B-box zinc-binding domain"/>
    <property type="match status" value="1"/>
</dbReference>
<evidence type="ECO:0000313" key="13">
    <source>
        <dbReference type="EnsemblMetazoa" id="G13255.3:cds"/>
    </source>
</evidence>
<protein>
    <recommendedName>
        <fullName evidence="15">E3 ubiquitin-protein ligase TRIM9</fullName>
    </recommendedName>
</protein>
<dbReference type="Gene3D" id="2.60.40.10">
    <property type="entry name" value="Immunoglobulins"/>
    <property type="match status" value="1"/>
</dbReference>
<dbReference type="SMART" id="SM00502">
    <property type="entry name" value="BBC"/>
    <property type="match status" value="1"/>
</dbReference>
<reference evidence="13" key="1">
    <citation type="submission" date="2022-08" db="UniProtKB">
        <authorList>
            <consortium name="EnsemblMetazoa"/>
        </authorList>
    </citation>
    <scope>IDENTIFICATION</scope>
    <source>
        <strain evidence="13">05x7-T-G4-1.051#20</strain>
    </source>
</reference>
<dbReference type="Pfam" id="PF22586">
    <property type="entry name" value="ANCHR-like_BBOX"/>
    <property type="match status" value="1"/>
</dbReference>
<sequence length="735" mass="81733">MEGELKCPMCLQFYCNPLLLPCSHSICAVCASKCQEPSQTFLSQLEGGVCSSTPGEGDLKDFPDIDKISILSETDSGVVCNSRPSSYIGTPSIANIYQSVQFSQNPYGIKCPVCKKIILLDENGYKSLSCNKVLESIVEKFSHGKQHKPLTLYVNCQMCDHNEAKEAVVMCEQCNVFYCQSCKESCHPDRGPLAQHNLLDPIQGRALQRARNKGRELCCLEHEEEQLNMFCITCSMPVCCTCQHEGGHSQHDVQAIGAMCKTQKLELSQILQSLSEKAKVGTEFIQSLKSMTDKVHGNCTDFEATVAAQCDALIEAIKKRKQELLVHVAEERDLKISMLKEQASQCTALLQRTTGLLHFSIEVLKESDPASFLQVSSSLISRVSTADQNFNKDMELTPRIATEFDLTLDSGPALHAIQTMNFFQLKGTAAVLSKFSNLLWRWRSDLAHYETPGKPSIVPEDCSAENNSVTIAWQPHMGKVVESYSLELDDGCGGDFREYSYGLELDDGCGGDFRVVYVGSETICTVDGLHFNSTYFARVKATNNSGDSDYSDPISLQTAEVAWFSLDPFSAHPDILFSNDNQTATCNSYEHRILLGGVGFSKGVHYWEVVIDRYDSHSDPAIGIARFDVDKCQMLGKDEKGWSMYIDDKRSWFMHNNDHSERTEGGIKRGSVVGLLLDLDRHRLSYFVDGFPHGPIAFKNLHGVFFPALSINRNIQVSLRTGLEPPSESDSEEEN</sequence>
<evidence type="ECO:0000256" key="1">
    <source>
        <dbReference type="ARBA" id="ARBA00004245"/>
    </source>
</evidence>
<evidence type="ECO:0000259" key="11">
    <source>
        <dbReference type="PROSITE" id="PS50853"/>
    </source>
</evidence>
<keyword evidence="7" id="KW-0206">Cytoskeleton</keyword>
<name>A0A8W8IA08_MAGGI</name>
<evidence type="ECO:0000259" key="12">
    <source>
        <dbReference type="PROSITE" id="PS51262"/>
    </source>
</evidence>
<feature type="domain" description="B box-type" evidence="9">
    <location>
        <begin position="154"/>
        <end position="201"/>
    </location>
</feature>
<accession>A0A8W8IA08</accession>
<dbReference type="SMART" id="SM00449">
    <property type="entry name" value="SPRY"/>
    <property type="match status" value="1"/>
</dbReference>
<dbReference type="Gene3D" id="1.20.5.170">
    <property type="match status" value="1"/>
</dbReference>
<dbReference type="Proteomes" id="UP000005408">
    <property type="component" value="Unassembled WGS sequence"/>
</dbReference>
<dbReference type="SMART" id="SM00060">
    <property type="entry name" value="FN3"/>
    <property type="match status" value="1"/>
</dbReference>
<organism evidence="13 14">
    <name type="scientific">Magallana gigas</name>
    <name type="common">Pacific oyster</name>
    <name type="synonym">Crassostrea gigas</name>
    <dbReference type="NCBI Taxonomy" id="29159"/>
    <lineage>
        <taxon>Eukaryota</taxon>
        <taxon>Metazoa</taxon>
        <taxon>Spiralia</taxon>
        <taxon>Lophotrochozoa</taxon>
        <taxon>Mollusca</taxon>
        <taxon>Bivalvia</taxon>
        <taxon>Autobranchia</taxon>
        <taxon>Pteriomorphia</taxon>
        <taxon>Ostreida</taxon>
        <taxon>Ostreoidea</taxon>
        <taxon>Ostreidae</taxon>
        <taxon>Magallana</taxon>
    </lineage>
</organism>
<dbReference type="AlphaFoldDB" id="A0A8W8IA08"/>
<dbReference type="SMART" id="SM00184">
    <property type="entry name" value="RING"/>
    <property type="match status" value="1"/>
</dbReference>
<dbReference type="CDD" id="cd19803">
    <property type="entry name" value="Bbox1_TRIM9-like_C-I"/>
    <property type="match status" value="1"/>
</dbReference>
<dbReference type="PROSITE" id="PS51262">
    <property type="entry name" value="COS"/>
    <property type="match status" value="1"/>
</dbReference>
<evidence type="ECO:0008006" key="15">
    <source>
        <dbReference type="Google" id="ProtNLM"/>
    </source>
</evidence>
<dbReference type="Gene3D" id="3.30.160.60">
    <property type="entry name" value="Classic Zinc Finger"/>
    <property type="match status" value="1"/>
</dbReference>
<dbReference type="PROSITE" id="PS50853">
    <property type="entry name" value="FN3"/>
    <property type="match status" value="1"/>
</dbReference>
<evidence type="ECO:0000259" key="9">
    <source>
        <dbReference type="PROSITE" id="PS50119"/>
    </source>
</evidence>
<dbReference type="GO" id="GO:0007411">
    <property type="term" value="P:axon guidance"/>
    <property type="evidence" value="ECO:0007669"/>
    <property type="project" value="TreeGrafter"/>
</dbReference>
<dbReference type="Gene3D" id="2.60.120.920">
    <property type="match status" value="1"/>
</dbReference>
<feature type="domain" description="B box-type" evidence="9">
    <location>
        <begin position="214"/>
        <end position="256"/>
    </location>
</feature>
<evidence type="ECO:0000256" key="5">
    <source>
        <dbReference type="ARBA" id="ARBA00022833"/>
    </source>
</evidence>
<dbReference type="SUPFAM" id="SSF49899">
    <property type="entry name" value="Concanavalin A-like lectins/glucanases"/>
    <property type="match status" value="1"/>
</dbReference>
<keyword evidence="2" id="KW-0963">Cytoplasm</keyword>
<dbReference type="PROSITE" id="PS50188">
    <property type="entry name" value="B302_SPRY"/>
    <property type="match status" value="1"/>
</dbReference>
<dbReference type="GO" id="GO:0008270">
    <property type="term" value="F:zinc ion binding"/>
    <property type="evidence" value="ECO:0007669"/>
    <property type="project" value="UniProtKB-KW"/>
</dbReference>
<keyword evidence="4 8" id="KW-0863">Zinc-finger</keyword>
<keyword evidence="5" id="KW-0862">Zinc</keyword>
<dbReference type="SUPFAM" id="SSF57850">
    <property type="entry name" value="RING/U-box"/>
    <property type="match status" value="1"/>
</dbReference>
<evidence type="ECO:0000256" key="6">
    <source>
        <dbReference type="ARBA" id="ARBA00023054"/>
    </source>
</evidence>
<dbReference type="GO" id="GO:0043005">
    <property type="term" value="C:neuron projection"/>
    <property type="evidence" value="ECO:0007669"/>
    <property type="project" value="TreeGrafter"/>
</dbReference>
<dbReference type="InterPro" id="IPR017907">
    <property type="entry name" value="Znf_RING_CS"/>
</dbReference>
<dbReference type="InterPro" id="IPR036116">
    <property type="entry name" value="FN3_sf"/>
</dbReference>
<feature type="domain" description="B30.2/SPRY" evidence="10">
    <location>
        <begin position="543"/>
        <end position="726"/>
    </location>
</feature>
<dbReference type="Gene3D" id="3.30.40.10">
    <property type="entry name" value="Zinc/RING finger domain, C3HC4 (zinc finger)"/>
    <property type="match status" value="1"/>
</dbReference>
<dbReference type="InterPro" id="IPR043136">
    <property type="entry name" value="B30.2/SPRY_sf"/>
</dbReference>
<dbReference type="SUPFAM" id="SSF49265">
    <property type="entry name" value="Fibronectin type III"/>
    <property type="match status" value="1"/>
</dbReference>
<dbReference type="Pfam" id="PF00622">
    <property type="entry name" value="SPRY"/>
    <property type="match status" value="1"/>
</dbReference>
<feature type="domain" description="COS" evidence="12">
    <location>
        <begin position="364"/>
        <end position="423"/>
    </location>
</feature>
<dbReference type="CDD" id="cd12889">
    <property type="entry name" value="SPRY_PRY_TRIM67_9"/>
    <property type="match status" value="1"/>
</dbReference>
<keyword evidence="3" id="KW-0479">Metal-binding</keyword>
<dbReference type="PROSITE" id="PS50119">
    <property type="entry name" value="ZF_BBOX"/>
    <property type="match status" value="2"/>
</dbReference>
<dbReference type="SMART" id="SM00336">
    <property type="entry name" value="BBOX"/>
    <property type="match status" value="2"/>
</dbReference>
<dbReference type="PANTHER" id="PTHR24099:SF15">
    <property type="entry name" value="E3 UBIQUITIN-PROTEIN LIGASE TRIM9"/>
    <property type="match status" value="1"/>
</dbReference>
<dbReference type="GO" id="GO:0005856">
    <property type="term" value="C:cytoskeleton"/>
    <property type="evidence" value="ECO:0007669"/>
    <property type="project" value="UniProtKB-SubCell"/>
</dbReference>
<dbReference type="PROSITE" id="PS00518">
    <property type="entry name" value="ZF_RING_1"/>
    <property type="match status" value="1"/>
</dbReference>
<keyword evidence="6" id="KW-0175">Coiled coil</keyword>
<dbReference type="Pfam" id="PF00041">
    <property type="entry name" value="fn3"/>
    <property type="match status" value="1"/>
</dbReference>